<evidence type="ECO:0000259" key="5">
    <source>
        <dbReference type="PROSITE" id="PS51858"/>
    </source>
</evidence>
<dbReference type="EMBL" id="UFQT01001616">
    <property type="protein sequence ID" value="SSX31186.1"/>
    <property type="molecule type" value="Genomic_DNA"/>
</dbReference>
<evidence type="ECO:0000313" key="6">
    <source>
        <dbReference type="EMBL" id="SSX11619.1"/>
    </source>
</evidence>
<protein>
    <submittedName>
        <fullName evidence="7">CSON003411 protein</fullName>
    </submittedName>
</protein>
<keyword evidence="3" id="KW-0378">Hydrolase</keyword>
<evidence type="ECO:0000256" key="1">
    <source>
        <dbReference type="ARBA" id="ARBA00008140"/>
    </source>
</evidence>
<evidence type="ECO:0000256" key="2">
    <source>
        <dbReference type="ARBA" id="ARBA00022670"/>
    </source>
</evidence>
<reference evidence="6" key="1">
    <citation type="submission" date="2018-04" db="EMBL/GenBank/DDBJ databases">
        <authorList>
            <person name="Go L.Y."/>
            <person name="Mitchell J.A."/>
        </authorList>
    </citation>
    <scope>NUCLEOTIDE SEQUENCE</scope>
    <source>
        <tissue evidence="6">Whole organism</tissue>
    </source>
</reference>
<dbReference type="PANTHER" id="PTHR12378:SF7">
    <property type="entry name" value="DESUMOYLATING ISOPEPTIDASE 1"/>
    <property type="match status" value="1"/>
</dbReference>
<name>A0A336MLN8_CULSO</name>
<dbReference type="VEuPathDB" id="VectorBase:CSON003411"/>
<accession>A0A336MLN8</accession>
<dbReference type="GO" id="GO:0070646">
    <property type="term" value="P:protein modification by small protein removal"/>
    <property type="evidence" value="ECO:0007669"/>
    <property type="project" value="TreeGrafter"/>
</dbReference>
<evidence type="ECO:0000256" key="4">
    <source>
        <dbReference type="SAM" id="MobiDB-lite"/>
    </source>
</evidence>
<keyword evidence="2" id="KW-0645">Protease</keyword>
<feature type="region of interest" description="Disordered" evidence="4">
    <location>
        <begin position="156"/>
        <end position="179"/>
    </location>
</feature>
<dbReference type="PANTHER" id="PTHR12378">
    <property type="entry name" value="DESUMOYLATING ISOPEPTIDASE"/>
    <property type="match status" value="1"/>
</dbReference>
<dbReference type="Pfam" id="PF05903">
    <property type="entry name" value="Peptidase_C97"/>
    <property type="match status" value="1"/>
</dbReference>
<dbReference type="GO" id="GO:0006508">
    <property type="term" value="P:proteolysis"/>
    <property type="evidence" value="ECO:0007669"/>
    <property type="project" value="UniProtKB-KW"/>
</dbReference>
<feature type="compositionally biased region" description="Low complexity" evidence="4">
    <location>
        <begin position="156"/>
        <end position="173"/>
    </location>
</feature>
<feature type="domain" description="PPPDE" evidence="5">
    <location>
        <begin position="1"/>
        <end position="126"/>
    </location>
</feature>
<dbReference type="EMBL" id="UFQS01001616">
    <property type="protein sequence ID" value="SSX11619.1"/>
    <property type="molecule type" value="Genomic_DNA"/>
</dbReference>
<evidence type="ECO:0000256" key="3">
    <source>
        <dbReference type="ARBA" id="ARBA00022801"/>
    </source>
</evidence>
<dbReference type="InterPro" id="IPR008580">
    <property type="entry name" value="PPPDE_dom"/>
</dbReference>
<organism evidence="7">
    <name type="scientific">Culicoides sonorensis</name>
    <name type="common">Biting midge</name>
    <dbReference type="NCBI Taxonomy" id="179676"/>
    <lineage>
        <taxon>Eukaryota</taxon>
        <taxon>Metazoa</taxon>
        <taxon>Ecdysozoa</taxon>
        <taxon>Arthropoda</taxon>
        <taxon>Hexapoda</taxon>
        <taxon>Insecta</taxon>
        <taxon>Pterygota</taxon>
        <taxon>Neoptera</taxon>
        <taxon>Endopterygota</taxon>
        <taxon>Diptera</taxon>
        <taxon>Nematocera</taxon>
        <taxon>Chironomoidea</taxon>
        <taxon>Ceratopogonidae</taxon>
        <taxon>Ceratopogoninae</taxon>
        <taxon>Culicoides</taxon>
        <taxon>Monoculicoides</taxon>
    </lineage>
</organism>
<dbReference type="GO" id="GO:0008233">
    <property type="term" value="F:peptidase activity"/>
    <property type="evidence" value="ECO:0007669"/>
    <property type="project" value="UniProtKB-KW"/>
</dbReference>
<evidence type="ECO:0000313" key="7">
    <source>
        <dbReference type="EMBL" id="SSX31186.1"/>
    </source>
</evidence>
<dbReference type="AlphaFoldDB" id="A0A336MLN8"/>
<dbReference type="PROSITE" id="PS51858">
    <property type="entry name" value="PPPDE"/>
    <property type="match status" value="1"/>
</dbReference>
<gene>
    <name evidence="7" type="primary">CSON003411</name>
</gene>
<dbReference type="InterPro" id="IPR042266">
    <property type="entry name" value="PPPDE_sf"/>
</dbReference>
<reference evidence="7" key="2">
    <citation type="submission" date="2018-07" db="EMBL/GenBank/DDBJ databases">
        <authorList>
            <person name="Quirk P.G."/>
            <person name="Krulwich T.A."/>
        </authorList>
    </citation>
    <scope>NUCLEOTIDE SEQUENCE</scope>
</reference>
<comment type="similarity">
    <text evidence="1">Belongs to the DeSI family.</text>
</comment>
<sequence>MAISFVSLWVDEIPGHKGFFHTSIRIEFHENENIFDYYFSYNNEGLEFGPVNRNPDKELYLGESSKTLKEVVSKAEKLNATTFRDYDPCDRNCNHFSNELSVWLCGQKIPIEYLAQGAVGNLAMLTATAVSCTMFGPFGVIAFPVLKGLSRYLPNSGSTSGSGSSSRPSSSLSVKPKTP</sequence>
<dbReference type="SMART" id="SM01179">
    <property type="entry name" value="DUF862"/>
    <property type="match status" value="1"/>
</dbReference>
<proteinExistence type="inferred from homology"/>
<dbReference type="Gene3D" id="3.90.1720.30">
    <property type="entry name" value="PPPDE domains"/>
    <property type="match status" value="1"/>
</dbReference>